<dbReference type="EC" id="2.7.13.3" evidence="2"/>
<keyword evidence="7" id="KW-0902">Two-component regulatory system</keyword>
<evidence type="ECO:0000256" key="9">
    <source>
        <dbReference type="SAM" id="Phobius"/>
    </source>
</evidence>
<dbReference type="InterPro" id="IPR050482">
    <property type="entry name" value="Sensor_HK_TwoCompSys"/>
</dbReference>
<dbReference type="InterPro" id="IPR005467">
    <property type="entry name" value="His_kinase_dom"/>
</dbReference>
<evidence type="ECO:0000256" key="4">
    <source>
        <dbReference type="ARBA" id="ARBA00022741"/>
    </source>
</evidence>
<accession>A0A511X1L6</accession>
<keyword evidence="3" id="KW-0808">Transferase</keyword>
<dbReference type="STRING" id="442899.SAMN05720591_11317"/>
<evidence type="ECO:0000256" key="3">
    <source>
        <dbReference type="ARBA" id="ARBA00022679"/>
    </source>
</evidence>
<dbReference type="SUPFAM" id="SSF50156">
    <property type="entry name" value="PDZ domain-like"/>
    <property type="match status" value="1"/>
</dbReference>
<dbReference type="CDD" id="cd16917">
    <property type="entry name" value="HATPase_UhpB-NarQ-NarX-like"/>
    <property type="match status" value="1"/>
</dbReference>
<evidence type="ECO:0000256" key="6">
    <source>
        <dbReference type="ARBA" id="ARBA00022840"/>
    </source>
</evidence>
<feature type="transmembrane region" description="Helical" evidence="9">
    <location>
        <begin position="149"/>
        <end position="168"/>
    </location>
</feature>
<dbReference type="PANTHER" id="PTHR24421:SF60">
    <property type="entry name" value="SENSOR HISTIDINE KINASE COMP"/>
    <property type="match status" value="1"/>
</dbReference>
<keyword evidence="9" id="KW-1133">Transmembrane helix</keyword>
<dbReference type="Proteomes" id="UP000321400">
    <property type="component" value="Unassembled WGS sequence"/>
</dbReference>
<feature type="transmembrane region" description="Helical" evidence="9">
    <location>
        <begin position="337"/>
        <end position="357"/>
    </location>
</feature>
<dbReference type="GO" id="GO:0016020">
    <property type="term" value="C:membrane"/>
    <property type="evidence" value="ECO:0007669"/>
    <property type="project" value="InterPro"/>
</dbReference>
<feature type="transmembrane region" description="Helical" evidence="9">
    <location>
        <begin position="12"/>
        <end position="29"/>
    </location>
</feature>
<evidence type="ECO:0000256" key="5">
    <source>
        <dbReference type="ARBA" id="ARBA00022777"/>
    </source>
</evidence>
<proteinExistence type="predicted"/>
<dbReference type="EMBL" id="BJYE01000013">
    <property type="protein sequence ID" value="GEN56821.1"/>
    <property type="molecule type" value="Genomic_DNA"/>
</dbReference>
<evidence type="ECO:0000256" key="2">
    <source>
        <dbReference type="ARBA" id="ARBA00012438"/>
    </source>
</evidence>
<feature type="transmembrane region" description="Helical" evidence="9">
    <location>
        <begin position="272"/>
        <end position="297"/>
    </location>
</feature>
<evidence type="ECO:0000256" key="8">
    <source>
        <dbReference type="SAM" id="Coils"/>
    </source>
</evidence>
<keyword evidence="9" id="KW-0472">Membrane</keyword>
<feature type="domain" description="Histidine kinase" evidence="10">
    <location>
        <begin position="606"/>
        <end position="761"/>
    </location>
</feature>
<feature type="coiled-coil region" evidence="8">
    <location>
        <begin position="524"/>
        <end position="551"/>
    </location>
</feature>
<keyword evidence="9" id="KW-0812">Transmembrane</keyword>
<feature type="transmembrane region" description="Helical" evidence="9">
    <location>
        <begin position="241"/>
        <end position="260"/>
    </location>
</feature>
<comment type="caution">
    <text evidence="11">The sequence shown here is derived from an EMBL/GenBank/DDBJ whole genome shotgun (WGS) entry which is preliminary data.</text>
</comment>
<dbReference type="InterPro" id="IPR011712">
    <property type="entry name" value="Sig_transdc_His_kin_sub3_dim/P"/>
</dbReference>
<reference evidence="11 12" key="1">
    <citation type="submission" date="2019-07" db="EMBL/GenBank/DDBJ databases">
        <title>Whole genome shotgun sequence of Halolactibacillus alkaliphilus NBRC 103919.</title>
        <authorList>
            <person name="Hosoyama A."/>
            <person name="Uohara A."/>
            <person name="Ohji S."/>
            <person name="Ichikawa N."/>
        </authorList>
    </citation>
    <scope>NUCLEOTIDE SEQUENCE [LARGE SCALE GENOMIC DNA]</scope>
    <source>
        <strain evidence="11 12">NBRC 103919</strain>
    </source>
</reference>
<feature type="transmembrane region" description="Helical" evidence="9">
    <location>
        <begin position="180"/>
        <end position="201"/>
    </location>
</feature>
<keyword evidence="6" id="KW-0067">ATP-binding</keyword>
<feature type="transmembrane region" description="Helical" evidence="9">
    <location>
        <begin position="369"/>
        <end position="385"/>
    </location>
</feature>
<evidence type="ECO:0000313" key="11">
    <source>
        <dbReference type="EMBL" id="GEN56821.1"/>
    </source>
</evidence>
<dbReference type="GO" id="GO:0046983">
    <property type="term" value="F:protein dimerization activity"/>
    <property type="evidence" value="ECO:0007669"/>
    <property type="project" value="InterPro"/>
</dbReference>
<dbReference type="GO" id="GO:0000155">
    <property type="term" value="F:phosphorelay sensor kinase activity"/>
    <property type="evidence" value="ECO:0007669"/>
    <property type="project" value="InterPro"/>
</dbReference>
<comment type="catalytic activity">
    <reaction evidence="1">
        <text>ATP + protein L-histidine = ADP + protein N-phospho-L-histidine.</text>
        <dbReference type="EC" id="2.7.13.3"/>
    </reaction>
</comment>
<dbReference type="InterPro" id="IPR036034">
    <property type="entry name" value="PDZ_sf"/>
</dbReference>
<dbReference type="AlphaFoldDB" id="A0A511X1L6"/>
<keyword evidence="8" id="KW-0175">Coiled coil</keyword>
<keyword evidence="5 11" id="KW-0418">Kinase</keyword>
<name>A0A511X1L6_9BACI</name>
<dbReference type="SUPFAM" id="SSF55874">
    <property type="entry name" value="ATPase domain of HSP90 chaperone/DNA topoisomerase II/histidine kinase"/>
    <property type="match status" value="1"/>
</dbReference>
<organism evidence="11 12">
    <name type="scientific">Halolactibacillus alkaliphilus</name>
    <dbReference type="NCBI Taxonomy" id="442899"/>
    <lineage>
        <taxon>Bacteria</taxon>
        <taxon>Bacillati</taxon>
        <taxon>Bacillota</taxon>
        <taxon>Bacilli</taxon>
        <taxon>Bacillales</taxon>
        <taxon>Bacillaceae</taxon>
        <taxon>Halolactibacillus</taxon>
    </lineage>
</organism>
<dbReference type="InterPro" id="IPR036890">
    <property type="entry name" value="HATPase_C_sf"/>
</dbReference>
<evidence type="ECO:0000256" key="7">
    <source>
        <dbReference type="ARBA" id="ARBA00023012"/>
    </source>
</evidence>
<gene>
    <name evidence="11" type="ORF">HAL01_12850</name>
</gene>
<feature type="transmembrane region" description="Helical" evidence="9">
    <location>
        <begin position="120"/>
        <end position="142"/>
    </location>
</feature>
<feature type="transmembrane region" description="Helical" evidence="9">
    <location>
        <begin position="309"/>
        <end position="330"/>
    </location>
</feature>
<sequence length="761" mass="89068">MKRRVLITYPQLMIKITIISIIIHSYLFFNNLDPFIGITLEQQEISNSYAVSDLHRLGWARAVGILEGDVIVSIDDIETSKFPTVIRNMKIEGASTLTVERGYRLLSYRVRYVPDVFLQYFFYLILPTLYFLISLLFAYLNIKRKEHDLSTVLITLTMFVISIAYNASSLEIKLNILAEFLLVTSFLIAPSLFFHFVYEFFKQKQAVWFNWWMVQSLYLFSGITIVFSFFVYDQLDINDLILPAFSISVFWILVQMVNGLTQLSRESDKDTLYGLFYAIGLGVVPYILFYIIPYFVIGEGIIPFEYVNIFVFFIPAGLMYMILTNQLYLLRVQIKKLPYYFIISTFLSAVLTLLHLMLFESSFQFRKEFSLFSYTLMVILGLFFVKKQIEHYFKPQLFVSTNDFQASYYRFSTHLQTHHTRGDVIQSFVREVKEVIPLEHFKILKHQAMLMPDKNSLVLPDRYIPLLDYYGHYRLDVGKLVGRFGLYAIPINNYKGELFVFFFQPKQLLNQDQLNYVSTLVQFVNLALENRTRIEDLLEELEQAKHHENMEWLSRLLFEWSEIERKQLALDLHDTFLQDLIVLKRDLETLRKSKAATSSDYLAIEERLQDVIYDIRETTRHLYPTILDEVGLLEAIKELIEKFELQCNSKLYLTTNIDASFHQSRFMKLLIYRAVQELLANANKHAKASTVKLDIMNKKQGITIDYFDDGVGVDITQQATDDDHHLGLFALNERVKSIKGSFDFKSAIGEGVTIHIYIPYS</sequence>
<evidence type="ECO:0000259" key="10">
    <source>
        <dbReference type="PROSITE" id="PS50109"/>
    </source>
</evidence>
<dbReference type="PANTHER" id="PTHR24421">
    <property type="entry name" value="NITRATE/NITRITE SENSOR PROTEIN NARX-RELATED"/>
    <property type="match status" value="1"/>
</dbReference>
<dbReference type="RefSeq" id="WP_170243677.1">
    <property type="nucleotide sequence ID" value="NZ_BJYE01000013.1"/>
</dbReference>
<protein>
    <recommendedName>
        <fullName evidence="2">histidine kinase</fullName>
        <ecNumber evidence="2">2.7.13.3</ecNumber>
    </recommendedName>
</protein>
<evidence type="ECO:0000256" key="1">
    <source>
        <dbReference type="ARBA" id="ARBA00000085"/>
    </source>
</evidence>
<keyword evidence="12" id="KW-1185">Reference proteome</keyword>
<dbReference type="PROSITE" id="PS50109">
    <property type="entry name" value="HIS_KIN"/>
    <property type="match status" value="1"/>
</dbReference>
<evidence type="ECO:0000313" key="12">
    <source>
        <dbReference type="Proteomes" id="UP000321400"/>
    </source>
</evidence>
<dbReference type="Pfam" id="PF02518">
    <property type="entry name" value="HATPase_c"/>
    <property type="match status" value="1"/>
</dbReference>
<feature type="transmembrane region" description="Helical" evidence="9">
    <location>
        <begin position="208"/>
        <end position="229"/>
    </location>
</feature>
<keyword evidence="4" id="KW-0547">Nucleotide-binding</keyword>
<dbReference type="InterPro" id="IPR003594">
    <property type="entry name" value="HATPase_dom"/>
</dbReference>
<dbReference type="GO" id="GO:0005524">
    <property type="term" value="F:ATP binding"/>
    <property type="evidence" value="ECO:0007669"/>
    <property type="project" value="UniProtKB-KW"/>
</dbReference>
<dbReference type="Gene3D" id="3.30.565.10">
    <property type="entry name" value="Histidine kinase-like ATPase, C-terminal domain"/>
    <property type="match status" value="1"/>
</dbReference>
<dbReference type="Pfam" id="PF07730">
    <property type="entry name" value="HisKA_3"/>
    <property type="match status" value="1"/>
</dbReference>